<dbReference type="InterPro" id="IPR029044">
    <property type="entry name" value="Nucleotide-diphossugar_trans"/>
</dbReference>
<name>A0A7T5UQT7_9BACT</name>
<dbReference type="CDD" id="cd02513">
    <property type="entry name" value="CMP-NeuAc_Synthase"/>
    <property type="match status" value="1"/>
</dbReference>
<organism evidence="1 2">
    <name type="scientific">Candidatus Sungiibacteriota bacterium</name>
    <dbReference type="NCBI Taxonomy" id="2750080"/>
    <lineage>
        <taxon>Bacteria</taxon>
        <taxon>Candidatus Sungiibacteriota</taxon>
    </lineage>
</organism>
<dbReference type="Gene3D" id="3.90.550.10">
    <property type="entry name" value="Spore Coat Polysaccharide Biosynthesis Protein SpsA, Chain A"/>
    <property type="match status" value="1"/>
</dbReference>
<accession>A0A7T5UQT7</accession>
<reference evidence="1 2" key="1">
    <citation type="submission" date="2020-07" db="EMBL/GenBank/DDBJ databases">
        <title>Huge and variable diversity of episymbiotic CPR bacteria and DPANN archaea in groundwater ecosystems.</title>
        <authorList>
            <person name="He C.Y."/>
            <person name="Keren R."/>
            <person name="Whittaker M."/>
            <person name="Farag I.F."/>
            <person name="Doudna J."/>
            <person name="Cate J.H.D."/>
            <person name="Banfield J.F."/>
        </authorList>
    </citation>
    <scope>NUCLEOTIDE SEQUENCE [LARGE SCALE GENOMIC DNA]</scope>
    <source>
        <strain evidence="1">NC_groundwater_541_Ag_S-0.1um_46_50</strain>
    </source>
</reference>
<dbReference type="Pfam" id="PF02348">
    <property type="entry name" value="CTP_transf_3"/>
    <property type="match status" value="1"/>
</dbReference>
<evidence type="ECO:0000313" key="2">
    <source>
        <dbReference type="Proteomes" id="UP000595618"/>
    </source>
</evidence>
<sequence length="244" mass="27630">MDQSLKVLGVVGARSGSRSIPHKNIKPLLGKPLLAWIIEAANASGYVTRLIISTDSPEYGEIAKSYGAEMPFLRPKELAEDHVPDFDFLYHAATWLRDNEGWQADIILRLPPTTPLCRPEHIDECVKLLIADPLADSSRTITSASKHPYKLWRAKGEYLEPFLSEEFTGFKDAHNMPRQAFPKAYQHVDVIALRWKTLVEEKSMAGKKVRYHLIPKTDAIDIDSDIDFLIAEELLRRRVGLNTI</sequence>
<dbReference type="EMBL" id="CP066690">
    <property type="protein sequence ID" value="QQG45460.1"/>
    <property type="molecule type" value="Genomic_DNA"/>
</dbReference>
<dbReference type="GO" id="GO:0008781">
    <property type="term" value="F:N-acylneuraminate cytidylyltransferase activity"/>
    <property type="evidence" value="ECO:0007669"/>
    <property type="project" value="TreeGrafter"/>
</dbReference>
<evidence type="ECO:0000313" key="1">
    <source>
        <dbReference type="EMBL" id="QQG45460.1"/>
    </source>
</evidence>
<proteinExistence type="predicted"/>
<keyword evidence="1" id="KW-0548">Nucleotidyltransferase</keyword>
<dbReference type="AlphaFoldDB" id="A0A7T5UQT7"/>
<dbReference type="SUPFAM" id="SSF53448">
    <property type="entry name" value="Nucleotide-diphospho-sugar transferases"/>
    <property type="match status" value="1"/>
</dbReference>
<dbReference type="InterPro" id="IPR050793">
    <property type="entry name" value="CMP-NeuNAc_synthase"/>
</dbReference>
<dbReference type="PANTHER" id="PTHR21485:SF6">
    <property type="entry name" value="N-ACYLNEURAMINATE CYTIDYLYLTRANSFERASE-RELATED"/>
    <property type="match status" value="1"/>
</dbReference>
<dbReference type="PANTHER" id="PTHR21485">
    <property type="entry name" value="HAD SUPERFAMILY MEMBERS CMAS AND KDSC"/>
    <property type="match status" value="1"/>
</dbReference>
<dbReference type="Proteomes" id="UP000595618">
    <property type="component" value="Chromosome"/>
</dbReference>
<gene>
    <name evidence="1" type="ORF">HYW89_00785</name>
</gene>
<dbReference type="InterPro" id="IPR003329">
    <property type="entry name" value="Cytidylyl_trans"/>
</dbReference>
<keyword evidence="1" id="KW-0808">Transferase</keyword>
<protein>
    <submittedName>
        <fullName evidence="1">Acylneuraminate cytidylyltransferase family protein</fullName>
    </submittedName>
</protein>